<accession>A0A2H0UR56</accession>
<evidence type="ECO:0000313" key="2">
    <source>
        <dbReference type="Proteomes" id="UP000231157"/>
    </source>
</evidence>
<dbReference type="EMBL" id="PFAZ01000013">
    <property type="protein sequence ID" value="PIR88867.1"/>
    <property type="molecule type" value="Genomic_DNA"/>
</dbReference>
<name>A0A2H0UR56_9BACT</name>
<reference evidence="2" key="1">
    <citation type="submission" date="2017-09" db="EMBL/GenBank/DDBJ databases">
        <title>Depth-based differentiation of microbial function through sediment-hosted aquifers and enrichment of novel symbionts in the deep terrestrial subsurface.</title>
        <authorList>
            <person name="Probst A.J."/>
            <person name="Ladd B."/>
            <person name="Jarett J.K."/>
            <person name="Geller-Mcgrath D.E."/>
            <person name="Sieber C.M.K."/>
            <person name="Emerson J.B."/>
            <person name="Anantharaman K."/>
            <person name="Thomas B.C."/>
            <person name="Malmstrom R."/>
            <person name="Stieglmeier M."/>
            <person name="Klingl A."/>
            <person name="Woyke T."/>
            <person name="Ryan C.M."/>
            <person name="Banfield J.F."/>
        </authorList>
    </citation>
    <scope>NUCLEOTIDE SEQUENCE [LARGE SCALE GENOMIC DNA]</scope>
</reference>
<dbReference type="AlphaFoldDB" id="A0A2H0UR56"/>
<protein>
    <submittedName>
        <fullName evidence="1">Uncharacterized protein</fullName>
    </submittedName>
</protein>
<dbReference type="Proteomes" id="UP000231157">
    <property type="component" value="Unassembled WGS sequence"/>
</dbReference>
<evidence type="ECO:0000313" key="1">
    <source>
        <dbReference type="EMBL" id="PIR88867.1"/>
    </source>
</evidence>
<organism evidence="1 2">
    <name type="scientific">Candidatus Harrisonbacteria bacterium CG10_big_fil_rev_8_21_14_0_10_40_38</name>
    <dbReference type="NCBI Taxonomy" id="1974583"/>
    <lineage>
        <taxon>Bacteria</taxon>
        <taxon>Candidatus Harrisoniibacteriota</taxon>
    </lineage>
</organism>
<proteinExistence type="predicted"/>
<gene>
    <name evidence="1" type="ORF">COU07_04090</name>
</gene>
<sequence>MTKAQLKKTIDKEIRAMRGRITSIVRDRIADQIIDDLGDETGELMGKLTVDFVDDPKLTDYAYGKIYDALLEELIKYLKKPR</sequence>
<comment type="caution">
    <text evidence="1">The sequence shown here is derived from an EMBL/GenBank/DDBJ whole genome shotgun (WGS) entry which is preliminary data.</text>
</comment>